<comment type="caution">
    <text evidence="1">The sequence shown here is derived from an EMBL/GenBank/DDBJ whole genome shotgun (WGS) entry which is preliminary data.</text>
</comment>
<protein>
    <recommendedName>
        <fullName evidence="3">Capsule polysaccharide biosynthesis protein</fullName>
    </recommendedName>
</protein>
<evidence type="ECO:0008006" key="3">
    <source>
        <dbReference type="Google" id="ProtNLM"/>
    </source>
</evidence>
<dbReference type="EMBL" id="MUFC01000032">
    <property type="protein sequence ID" value="OOE83794.1"/>
    <property type="molecule type" value="Genomic_DNA"/>
</dbReference>
<evidence type="ECO:0000313" key="1">
    <source>
        <dbReference type="EMBL" id="OOE83794.1"/>
    </source>
</evidence>
<dbReference type="RefSeq" id="WP_077773340.1">
    <property type="nucleotide sequence ID" value="NZ_MUFC01000032.1"/>
</dbReference>
<reference evidence="2" key="1">
    <citation type="submission" date="2017-01" db="EMBL/GenBank/DDBJ databases">
        <title>Draft genome of the species Salinivibrio sharmensis.</title>
        <authorList>
            <person name="Lopez-Hermoso C."/>
            <person name="De La Haba R."/>
            <person name="Sanchez-Porro C."/>
            <person name="Ventosa A."/>
        </authorList>
    </citation>
    <scope>NUCLEOTIDE SEQUENCE [LARGE SCALE GENOMIC DNA]</scope>
    <source>
        <strain evidence="2">CBH463</strain>
    </source>
</reference>
<sequence>YYNYIKILDRADNIGGYSFSQRDRIFKEQLNYWFSVCLKLKPELIVFSNVPHLVHDYPLYLIAKKLEIETLIFNVTPYFGWHFLTSFISSKNECNLVDVNCDDNIKKEFREIAIAPYAEKKYFLPNYMVDQINYDRKNKFVLRCKGLLKKILLNAKLINDKNKIRNSYQNSFFSFIGLSDGVASFLSEQTQKMFKRKMIKEYENNIANTDDLKETESFVYVPLHYQPEATTSPLGGFYSDQLYMIEKLRQALPNEVTILVKEHYSQFSDALHGYRGRFLEYWRCISSMYNVKLVPMDIEQEWLILNSLAVATITGTAGWEALQYGKHCIAFGEPWYASHPNLIRFDEHNSSQLYDMIKYERNSDLSEDFVNLFSKSLVKVDLHGYTKGEISRDSEKVSRIIVDYAVNKKR</sequence>
<dbReference type="InterPro" id="IPR007833">
    <property type="entry name" value="Capsule_polysaccharide_synth"/>
</dbReference>
<dbReference type="Proteomes" id="UP000188627">
    <property type="component" value="Unassembled WGS sequence"/>
</dbReference>
<proteinExistence type="predicted"/>
<accession>A0ABX3K7L5</accession>
<name>A0ABX3K7L5_9GAMM</name>
<evidence type="ECO:0000313" key="2">
    <source>
        <dbReference type="Proteomes" id="UP000188627"/>
    </source>
</evidence>
<keyword evidence="2" id="KW-1185">Reference proteome</keyword>
<gene>
    <name evidence="1" type="ORF">BZG74_15380</name>
</gene>
<organism evidence="1 2">
    <name type="scientific">Salinivibrio sharmensis</name>
    <dbReference type="NCBI Taxonomy" id="390883"/>
    <lineage>
        <taxon>Bacteria</taxon>
        <taxon>Pseudomonadati</taxon>
        <taxon>Pseudomonadota</taxon>
        <taxon>Gammaproteobacteria</taxon>
        <taxon>Vibrionales</taxon>
        <taxon>Vibrionaceae</taxon>
        <taxon>Salinivibrio</taxon>
    </lineage>
</organism>
<feature type="non-terminal residue" evidence="1">
    <location>
        <position position="1"/>
    </location>
</feature>
<dbReference type="Pfam" id="PF05159">
    <property type="entry name" value="Capsule_synth"/>
    <property type="match status" value="1"/>
</dbReference>